<feature type="compositionally biased region" description="Low complexity" evidence="2">
    <location>
        <begin position="11"/>
        <end position="21"/>
    </location>
</feature>
<dbReference type="PROSITE" id="PS51464">
    <property type="entry name" value="SIS"/>
    <property type="match status" value="1"/>
</dbReference>
<dbReference type="AlphaFoldDB" id="A0A7J5BML4"/>
<keyword evidence="5" id="KW-1185">Reference proteome</keyword>
<comment type="caution">
    <text evidence="4">The sequence shown here is derived from an EMBL/GenBank/DDBJ whole genome shotgun (WGS) entry which is preliminary data.</text>
</comment>
<reference evidence="4 5" key="1">
    <citation type="submission" date="2019-09" db="EMBL/GenBank/DDBJ databases">
        <title>Phylogeny of genus Pseudoclavibacter and closely related genus.</title>
        <authorList>
            <person name="Li Y."/>
        </authorList>
    </citation>
    <scope>NUCLEOTIDE SEQUENCE [LARGE SCALE GENOMIC DNA]</scope>
    <source>
        <strain evidence="4 5">DSM 23821</strain>
    </source>
</reference>
<dbReference type="Proteomes" id="UP000467240">
    <property type="component" value="Unassembled WGS sequence"/>
</dbReference>
<evidence type="ECO:0000256" key="2">
    <source>
        <dbReference type="SAM" id="MobiDB-lite"/>
    </source>
</evidence>
<dbReference type="OrthoDB" id="9797832at2"/>
<dbReference type="RefSeq" id="WP_158041969.1">
    <property type="nucleotide sequence ID" value="NZ_JACCFV010000001.1"/>
</dbReference>
<accession>A0A7J5BML4</accession>
<evidence type="ECO:0000256" key="1">
    <source>
        <dbReference type="ARBA" id="ARBA00009235"/>
    </source>
</evidence>
<dbReference type="InterPro" id="IPR017552">
    <property type="entry name" value="PHI/rmpB"/>
</dbReference>
<feature type="region of interest" description="Disordered" evidence="2">
    <location>
        <begin position="1"/>
        <end position="21"/>
    </location>
</feature>
<dbReference type="GO" id="GO:1901135">
    <property type="term" value="P:carbohydrate derivative metabolic process"/>
    <property type="evidence" value="ECO:0007669"/>
    <property type="project" value="InterPro"/>
</dbReference>
<evidence type="ECO:0000259" key="3">
    <source>
        <dbReference type="PROSITE" id="PS51464"/>
    </source>
</evidence>
<protein>
    <submittedName>
        <fullName evidence="4">SIS domain-containing protein</fullName>
    </submittedName>
</protein>
<dbReference type="PANTHER" id="PTHR43443">
    <property type="entry name" value="3-HEXULOSE-6-PHOSPHATE ISOMERASE"/>
    <property type="match status" value="1"/>
</dbReference>
<evidence type="ECO:0000313" key="5">
    <source>
        <dbReference type="Proteomes" id="UP000467240"/>
    </source>
</evidence>
<proteinExistence type="inferred from homology"/>
<dbReference type="NCBIfam" id="TIGR03127">
    <property type="entry name" value="RuMP_HxlB"/>
    <property type="match status" value="1"/>
</dbReference>
<dbReference type="Gene3D" id="3.40.50.10490">
    <property type="entry name" value="Glucose-6-phosphate isomerase like protein, domain 1"/>
    <property type="match status" value="1"/>
</dbReference>
<gene>
    <name evidence="4" type="ORF">F8O01_16295</name>
</gene>
<sequence>MTVTGTPRPTPSDSTAAADATDAPTASAALALVTAEIDTALARVAPEAIASAADAITAGRRVSLLGLGRSGLALQGLAMRLMHLGLEVHVVGEVTAPAVADGDVLVVASGSGTTETVVRHATRAASLGVDVVALTAAPDSPLATLARTIVHIPAAVKTDHGSTASQQYAGSLFEQATLLVGDAIFHTLWQRGGAPAESLWPRHANLE</sequence>
<dbReference type="EMBL" id="WBJZ01000028">
    <property type="protein sequence ID" value="KAB1652741.1"/>
    <property type="molecule type" value="Genomic_DNA"/>
</dbReference>
<dbReference type="GO" id="GO:0016853">
    <property type="term" value="F:isomerase activity"/>
    <property type="evidence" value="ECO:0007669"/>
    <property type="project" value="InterPro"/>
</dbReference>
<name>A0A7J5BML4_9MICO</name>
<dbReference type="SUPFAM" id="SSF53697">
    <property type="entry name" value="SIS domain"/>
    <property type="match status" value="1"/>
</dbReference>
<dbReference type="GO" id="GO:0097367">
    <property type="term" value="F:carbohydrate derivative binding"/>
    <property type="evidence" value="ECO:0007669"/>
    <property type="project" value="InterPro"/>
</dbReference>
<dbReference type="InterPro" id="IPR001347">
    <property type="entry name" value="SIS_dom"/>
</dbReference>
<dbReference type="InterPro" id="IPR046348">
    <property type="entry name" value="SIS_dom_sf"/>
</dbReference>
<comment type="similarity">
    <text evidence="1">Belongs to the SIS family. PHI subfamily.</text>
</comment>
<dbReference type="CDD" id="cd05005">
    <property type="entry name" value="SIS_PHI"/>
    <property type="match status" value="1"/>
</dbReference>
<evidence type="ECO:0000313" key="4">
    <source>
        <dbReference type="EMBL" id="KAB1652741.1"/>
    </source>
</evidence>
<dbReference type="PANTHER" id="PTHR43443:SF1">
    <property type="entry name" value="3-HEXULOSE-6-PHOSPHATE ISOMERASE"/>
    <property type="match status" value="1"/>
</dbReference>
<feature type="domain" description="SIS" evidence="3">
    <location>
        <begin position="52"/>
        <end position="194"/>
    </location>
</feature>
<organism evidence="4 5">
    <name type="scientific">Pseudoclavibacter chungangensis</name>
    <dbReference type="NCBI Taxonomy" id="587635"/>
    <lineage>
        <taxon>Bacteria</taxon>
        <taxon>Bacillati</taxon>
        <taxon>Actinomycetota</taxon>
        <taxon>Actinomycetes</taxon>
        <taxon>Micrococcales</taxon>
        <taxon>Microbacteriaceae</taxon>
        <taxon>Pseudoclavibacter</taxon>
    </lineage>
</organism>
<dbReference type="Pfam" id="PF01380">
    <property type="entry name" value="SIS"/>
    <property type="match status" value="1"/>
</dbReference>